<dbReference type="EMBL" id="GBXM01020173">
    <property type="protein sequence ID" value="JAH88404.1"/>
    <property type="molecule type" value="Transcribed_RNA"/>
</dbReference>
<reference evidence="1" key="2">
    <citation type="journal article" date="2015" name="Fish Shellfish Immunol.">
        <title>Early steps in the European eel (Anguilla anguilla)-Vibrio vulnificus interaction in the gills: Role of the RtxA13 toxin.</title>
        <authorList>
            <person name="Callol A."/>
            <person name="Pajuelo D."/>
            <person name="Ebbesson L."/>
            <person name="Teles M."/>
            <person name="MacKenzie S."/>
            <person name="Amaro C."/>
        </authorList>
    </citation>
    <scope>NUCLEOTIDE SEQUENCE</scope>
</reference>
<protein>
    <submittedName>
        <fullName evidence="1">Uncharacterized protein</fullName>
    </submittedName>
</protein>
<proteinExistence type="predicted"/>
<reference evidence="1" key="1">
    <citation type="submission" date="2014-11" db="EMBL/GenBank/DDBJ databases">
        <authorList>
            <person name="Amaro Gonzalez C."/>
        </authorList>
    </citation>
    <scope>NUCLEOTIDE SEQUENCE</scope>
</reference>
<sequence>MDVSLSLKHSGSSPSARQFEKAGSLVRSSLCLCASILTFFTQGIGEWERGRCPPGRGRKWSIDVQKATPETLRPHFVFKTSKCGNGTLSCSYLWPTCWHFP</sequence>
<dbReference type="AlphaFoldDB" id="A0A0E9WDE0"/>
<organism evidence="1">
    <name type="scientific">Anguilla anguilla</name>
    <name type="common">European freshwater eel</name>
    <name type="synonym">Muraena anguilla</name>
    <dbReference type="NCBI Taxonomy" id="7936"/>
    <lineage>
        <taxon>Eukaryota</taxon>
        <taxon>Metazoa</taxon>
        <taxon>Chordata</taxon>
        <taxon>Craniata</taxon>
        <taxon>Vertebrata</taxon>
        <taxon>Euteleostomi</taxon>
        <taxon>Actinopterygii</taxon>
        <taxon>Neopterygii</taxon>
        <taxon>Teleostei</taxon>
        <taxon>Anguilliformes</taxon>
        <taxon>Anguillidae</taxon>
        <taxon>Anguilla</taxon>
    </lineage>
</organism>
<evidence type="ECO:0000313" key="1">
    <source>
        <dbReference type="EMBL" id="JAH88404.1"/>
    </source>
</evidence>
<name>A0A0E9WDE0_ANGAN</name>
<accession>A0A0E9WDE0</accession>